<dbReference type="RefSeq" id="WP_203713778.1">
    <property type="nucleotide sequence ID" value="NZ_BONE01000023.1"/>
</dbReference>
<evidence type="ECO:0000256" key="4">
    <source>
        <dbReference type="PROSITE-ProRule" id="PRU00335"/>
    </source>
</evidence>
<organism evidence="6 7">
    <name type="scientific">Asanoa siamensis</name>
    <dbReference type="NCBI Taxonomy" id="926357"/>
    <lineage>
        <taxon>Bacteria</taxon>
        <taxon>Bacillati</taxon>
        <taxon>Actinomycetota</taxon>
        <taxon>Actinomycetes</taxon>
        <taxon>Micromonosporales</taxon>
        <taxon>Micromonosporaceae</taxon>
        <taxon>Asanoa</taxon>
    </lineage>
</organism>
<dbReference type="Pfam" id="PF00440">
    <property type="entry name" value="TetR_N"/>
    <property type="match status" value="1"/>
</dbReference>
<accession>A0ABQ4CR20</accession>
<evidence type="ECO:0000313" key="7">
    <source>
        <dbReference type="Proteomes" id="UP000604117"/>
    </source>
</evidence>
<dbReference type="Gene3D" id="1.10.357.10">
    <property type="entry name" value="Tetracycline Repressor, domain 2"/>
    <property type="match status" value="1"/>
</dbReference>
<dbReference type="InterPro" id="IPR009057">
    <property type="entry name" value="Homeodomain-like_sf"/>
</dbReference>
<name>A0ABQ4CR20_9ACTN</name>
<feature type="DNA-binding region" description="H-T-H motif" evidence="4">
    <location>
        <begin position="40"/>
        <end position="59"/>
    </location>
</feature>
<dbReference type="EMBL" id="BONE01000023">
    <property type="protein sequence ID" value="GIF73736.1"/>
    <property type="molecule type" value="Genomic_DNA"/>
</dbReference>
<evidence type="ECO:0000313" key="6">
    <source>
        <dbReference type="EMBL" id="GIF73736.1"/>
    </source>
</evidence>
<sequence length="208" mass="22736">MASITRRPAADPSRRAAVEADVLAATERLLAGGARFTELGVQRIAAEAGVARSTFYLYFRDKTELLLRLAATLGDLAYGMVGTWSPAAPDALDRLAATLLEVVRFYRDRRHVLAAVLEVAGYDRVINEFWEAQLGLFVARAEELLLAEQQAGRAPADLHAATASRVMIWGGMRVIADQVANRPAEEDAAAARELAANEWWGAFRRPES</sequence>
<keyword evidence="7" id="KW-1185">Reference proteome</keyword>
<dbReference type="Gene3D" id="1.10.10.60">
    <property type="entry name" value="Homeodomain-like"/>
    <property type="match status" value="1"/>
</dbReference>
<dbReference type="InterPro" id="IPR050109">
    <property type="entry name" value="HTH-type_TetR-like_transc_reg"/>
</dbReference>
<keyword evidence="2 4" id="KW-0238">DNA-binding</keyword>
<reference evidence="6 7" key="1">
    <citation type="submission" date="2021-01" db="EMBL/GenBank/DDBJ databases">
        <title>Whole genome shotgun sequence of Asanoa siamensis NBRC 107932.</title>
        <authorList>
            <person name="Komaki H."/>
            <person name="Tamura T."/>
        </authorList>
    </citation>
    <scope>NUCLEOTIDE SEQUENCE [LARGE SCALE GENOMIC DNA]</scope>
    <source>
        <strain evidence="6 7">NBRC 107932</strain>
    </source>
</reference>
<dbReference type="PANTHER" id="PTHR30055">
    <property type="entry name" value="HTH-TYPE TRANSCRIPTIONAL REGULATOR RUTR"/>
    <property type="match status" value="1"/>
</dbReference>
<comment type="caution">
    <text evidence="6">The sequence shown here is derived from an EMBL/GenBank/DDBJ whole genome shotgun (WGS) entry which is preliminary data.</text>
</comment>
<gene>
    <name evidence="6" type="ORF">Asi02nite_32540</name>
</gene>
<proteinExistence type="predicted"/>
<dbReference type="Proteomes" id="UP000604117">
    <property type="component" value="Unassembled WGS sequence"/>
</dbReference>
<feature type="domain" description="HTH tetR-type" evidence="5">
    <location>
        <begin position="16"/>
        <end position="77"/>
    </location>
</feature>
<dbReference type="SUPFAM" id="SSF48498">
    <property type="entry name" value="Tetracyclin repressor-like, C-terminal domain"/>
    <property type="match status" value="1"/>
</dbReference>
<dbReference type="InterPro" id="IPR036271">
    <property type="entry name" value="Tet_transcr_reg_TetR-rel_C_sf"/>
</dbReference>
<keyword evidence="3" id="KW-0804">Transcription</keyword>
<evidence type="ECO:0000256" key="1">
    <source>
        <dbReference type="ARBA" id="ARBA00023015"/>
    </source>
</evidence>
<evidence type="ECO:0000256" key="2">
    <source>
        <dbReference type="ARBA" id="ARBA00023125"/>
    </source>
</evidence>
<evidence type="ECO:0000256" key="3">
    <source>
        <dbReference type="ARBA" id="ARBA00023163"/>
    </source>
</evidence>
<dbReference type="InterPro" id="IPR001647">
    <property type="entry name" value="HTH_TetR"/>
</dbReference>
<evidence type="ECO:0000259" key="5">
    <source>
        <dbReference type="PROSITE" id="PS50977"/>
    </source>
</evidence>
<dbReference type="PROSITE" id="PS50977">
    <property type="entry name" value="HTH_TETR_2"/>
    <property type="match status" value="1"/>
</dbReference>
<keyword evidence="1" id="KW-0805">Transcription regulation</keyword>
<protein>
    <recommendedName>
        <fullName evidence="5">HTH tetR-type domain-containing protein</fullName>
    </recommendedName>
</protein>
<dbReference type="SUPFAM" id="SSF46689">
    <property type="entry name" value="Homeodomain-like"/>
    <property type="match status" value="1"/>
</dbReference>
<dbReference type="PANTHER" id="PTHR30055:SF234">
    <property type="entry name" value="HTH-TYPE TRANSCRIPTIONAL REGULATOR BETI"/>
    <property type="match status" value="1"/>
</dbReference>